<evidence type="ECO:0000256" key="4">
    <source>
        <dbReference type="ARBA" id="ARBA00022598"/>
    </source>
</evidence>
<dbReference type="InterPro" id="IPR010071">
    <property type="entry name" value="AA_adenyl_dom"/>
</dbReference>
<dbReference type="NCBIfam" id="TIGR01746">
    <property type="entry name" value="Thioester-redct"/>
    <property type="match status" value="1"/>
</dbReference>
<evidence type="ECO:0000256" key="1">
    <source>
        <dbReference type="ARBA" id="ARBA00001957"/>
    </source>
</evidence>
<organism evidence="7 8">
    <name type="scientific">Chimaeribacter coloradensis</name>
    <dbReference type="NCBI Taxonomy" id="2060068"/>
    <lineage>
        <taxon>Bacteria</taxon>
        <taxon>Pseudomonadati</taxon>
        <taxon>Pseudomonadota</taxon>
        <taxon>Gammaproteobacteria</taxon>
        <taxon>Enterobacterales</taxon>
        <taxon>Yersiniaceae</taxon>
        <taxon>Chimaeribacter</taxon>
    </lineage>
</organism>
<comment type="cofactor">
    <cofactor evidence="1">
        <name>pantetheine 4'-phosphate</name>
        <dbReference type="ChEBI" id="CHEBI:47942"/>
    </cofactor>
</comment>
<dbReference type="Pfam" id="PF00668">
    <property type="entry name" value="Condensation"/>
    <property type="match status" value="1"/>
</dbReference>
<dbReference type="InterPro" id="IPR006162">
    <property type="entry name" value="Ppantetheine_attach_site"/>
</dbReference>
<dbReference type="Gene3D" id="3.30.559.30">
    <property type="entry name" value="Nonribosomal peptide synthetase, condensation domain"/>
    <property type="match status" value="1"/>
</dbReference>
<dbReference type="Gene3D" id="3.40.50.720">
    <property type="entry name" value="NAD(P)-binding Rossmann-like Domain"/>
    <property type="match status" value="1"/>
</dbReference>
<dbReference type="PROSITE" id="PS00012">
    <property type="entry name" value="PHOSPHOPANTETHEINE"/>
    <property type="match status" value="1"/>
</dbReference>
<keyword evidence="3" id="KW-0597">Phosphoprotein</keyword>
<evidence type="ECO:0000256" key="3">
    <source>
        <dbReference type="ARBA" id="ARBA00022553"/>
    </source>
</evidence>
<dbReference type="InterPro" id="IPR036291">
    <property type="entry name" value="NAD(P)-bd_dom_sf"/>
</dbReference>
<feature type="domain" description="Carrier" evidence="6">
    <location>
        <begin position="1562"/>
        <end position="1638"/>
    </location>
</feature>
<dbReference type="InterPro" id="IPR036736">
    <property type="entry name" value="ACP-like_sf"/>
</dbReference>
<evidence type="ECO:0000313" key="8">
    <source>
        <dbReference type="Proteomes" id="UP000234503"/>
    </source>
</evidence>
<dbReference type="Pfam" id="PF07993">
    <property type="entry name" value="NAD_binding_4"/>
    <property type="match status" value="1"/>
</dbReference>
<dbReference type="Gene3D" id="1.10.1200.10">
    <property type="entry name" value="ACP-like"/>
    <property type="match status" value="2"/>
</dbReference>
<dbReference type="InterPro" id="IPR010080">
    <property type="entry name" value="Thioester_reductase-like_dom"/>
</dbReference>
<feature type="region of interest" description="Disordered" evidence="5">
    <location>
        <begin position="1541"/>
        <end position="1567"/>
    </location>
</feature>
<dbReference type="GO" id="GO:0043041">
    <property type="term" value="P:amino acid activation for nonribosomal peptide biosynthetic process"/>
    <property type="evidence" value="ECO:0007669"/>
    <property type="project" value="TreeGrafter"/>
</dbReference>
<keyword evidence="4" id="KW-0436">Ligase</keyword>
<dbReference type="NCBIfam" id="TIGR01733">
    <property type="entry name" value="AA-adenyl-dom"/>
    <property type="match status" value="2"/>
</dbReference>
<dbReference type="RefSeq" id="WP_101823601.1">
    <property type="nucleotide sequence ID" value="NZ_PJZH01000004.1"/>
</dbReference>
<dbReference type="InterPro" id="IPR020845">
    <property type="entry name" value="AMP-binding_CS"/>
</dbReference>
<sequence>MHSAPEKGIAFNSLTSAFISRVKKTPEKTAVRHKNKSLSYQLLDEISTYIAHVISRYIPLGKKNPSILLCLERDELAIAAILACVKMGITYIPFNPRNPDERLHYMLKDCSPLLMITNKKEAKRQSLCPEIYLEDIPDYTGETLPLLPETTGQEPAYIMYTSGSTGEPKGVIVPQQGILRLALNGEPFQFPAQAVVAQCGNIAFDASTLEIWGALLNGATLVVVPYDTVIDSEALAALLRSEKVTDAFFTVALFNQLVTENPGVFGTLNNVLTGGDALSPKAVHAALCSATPPGAVWNCYGPTENTVVTTFHRVSREESLRSSIPIGRAIAGSQCYVLDENRRPVAQGEEGELYTSGVGLAAGYLNKPDKTAEAFLPNPFYPQERVQTPHSASAIMYKTGDRVRMLADGSLDFVGRVDNQVKIRGFRLEPGEVEHQLCLIDGVELAIVTVVEHQGQKKLAAWCKSNLEANAILLKMQQQAPAYMVPSSLQVLEQLPLTPNGKVDKRSLPVPQFISELSTPAETATERWLSDIWQQLLALPHPAGREDHFFSLGGHSLLVVKLKQRIQAASGKVVSLTELFRCPLLADMAACIDAQPVEGAETAIARVTPGEKVPLSDEQKRLWLICRREPHLPHYSIPLTFRLSGELDPERLAQALDTLCQRHESLRLRIYSTDGVPWQQAADSSPALVMEEVQDEHALQEKVRQEVQRPFLFGDDPLLRMRLYRVPGQPWLLLINIHHVITDGWSMGVFFRELSALYAGDKSLAPLECQFTDYCAWQQTQDHSADLAYWQQQLKEVTPQQLPISGKSTGRTVTRSQTLSPALHTQLKEMAVQCRTGLFTLTSSALAILLSRLCHQQDVQISSIWANRRHQALADQIGFFANTLILRMQVDPERPLLDWLKENHTRVTEGFQHGAAPLGEVLAQCGVSPAGNQHPLCSVLLVLQNTDGGDGTGLALAGCDVTPCPLPDEQAKSDLLMMIVPEPDGGLRVDATFRDGVWPEALMNSLLAAYQQILTAMTENLHQTVAATMTVDAAMRRQQLIGWNPPVRAPQAGTVLSWFDHQVETRPDAPAVTDDHHAFSYRALNARADHLAAQLQQRAGELHGKRVAFALERTADTITLILAILKLGAVYVPFDPAHPDERLHYILEDCAAACLVTEAAHRHRQSLCPEYDLADLLAAPAPAVMPAFKPAHHPEEVAYIMYTSGSTGAPKGVEVLHQGIVRLVIDADPYQVVPDAVMAQAGNIAFDASTLEIWGALLNGAQLAVIPYHTVIDREALPAALKKHRVTDAWFTVALFNQLAGEDPAVFGGLKNLLIGGDALNPTLVGAVMASATPPAQIWNGYGPTENTTFTTLHRITLEDCRKEAIPIGRPIAGTTCYVLDEQRRLLPPGVPGELYTSGLGLAKGYLNKPETTAETFIPNPFRHEGAGHTAATARMYKTGDRVRWTEHGTLDFLGRVDNQVKIRGYRLEPGEVEHRLCALEGVSQAVVGVQTVNDQKQLVAWCVSDAPADEILRAFRQCVPAYMVPACVQVIEAMPLTPNGKVDKKRLPAPDFSAADSDKTPPQGETERQIAEIWQQLLQTDRPCCREDNFFMIGGHSLLVIKMTDLISRQMGKTLSVAEVFSSESLAELAACLEGGQVYHDEEETRQIAQDSRLTLTGFVSAPDVALKEVLLTGATGFLGIHLLATLQQRLPGTTVHCLVRGEDGPARLRQTAVRYQITLDEQRVSWVYGDLGQPRLGLDAQAWQRLADRIDAVYHCGAWVNHLHRYSTLRAANVVSTLDLLALCTQGTPKQFFYVSTLSAAARQGDRYLEQTLADAPPMKNGYVQSKWVCEQLLTQAFANGLHGAVYRMGNITGSTQNGISNVESNHTLNLIKGCLQQGVAPAWPGYQLDISPVDILAGLLVGSSIERTALNRVFNLGYLSAVPWRDLLTEVAGAGYPLRFVSGEAWATEWVPLVSSDNALYPFKSFYLTPQAPACEEVEHSLAAGSIDVQALLRIYIRYWLASGFLTQPVVTAA</sequence>
<dbReference type="CDD" id="cd05235">
    <property type="entry name" value="SDR_e1"/>
    <property type="match status" value="1"/>
</dbReference>
<dbReference type="Gene3D" id="3.30.559.10">
    <property type="entry name" value="Chloramphenicol acetyltransferase-like domain"/>
    <property type="match status" value="1"/>
</dbReference>
<gene>
    <name evidence="7" type="ORF">CYR32_06595</name>
</gene>
<dbReference type="InterPro" id="IPR020806">
    <property type="entry name" value="PKS_PP-bd"/>
</dbReference>
<dbReference type="GO" id="GO:0005737">
    <property type="term" value="C:cytoplasm"/>
    <property type="evidence" value="ECO:0007669"/>
    <property type="project" value="TreeGrafter"/>
</dbReference>
<dbReference type="InterPro" id="IPR045851">
    <property type="entry name" value="AMP-bd_C_sf"/>
</dbReference>
<dbReference type="InterPro" id="IPR000873">
    <property type="entry name" value="AMP-dep_synth/lig_dom"/>
</dbReference>
<comment type="caution">
    <text evidence="7">The sequence shown here is derived from an EMBL/GenBank/DDBJ whole genome shotgun (WGS) entry which is preliminary data.</text>
</comment>
<dbReference type="Proteomes" id="UP000234503">
    <property type="component" value="Unassembled WGS sequence"/>
</dbReference>
<accession>A0A2N5E7L1</accession>
<name>A0A2N5E7L1_9GAMM</name>
<dbReference type="GO" id="GO:0044550">
    <property type="term" value="P:secondary metabolite biosynthetic process"/>
    <property type="evidence" value="ECO:0007669"/>
    <property type="project" value="TreeGrafter"/>
</dbReference>
<evidence type="ECO:0000259" key="6">
    <source>
        <dbReference type="PROSITE" id="PS50075"/>
    </source>
</evidence>
<reference evidence="7 8" key="1">
    <citation type="submission" date="2017-12" db="EMBL/GenBank/DDBJ databases">
        <title>Characterization of six clinical isolates of Enterochimera gen. nov., a novel genus of the Yersiniaciae family and the three species Enterochimera arupensis sp. nov., Enterochimera coloradensis sp. nov, and Enterochimera californica sp. nov.</title>
        <authorList>
            <person name="Rossi A."/>
            <person name="Fisher M."/>
        </authorList>
    </citation>
    <scope>NUCLEOTIDE SEQUENCE [LARGE SCALE GENOMIC DNA]</scope>
    <source>
        <strain evidence="8">2016-Iso4</strain>
    </source>
</reference>
<dbReference type="OrthoDB" id="9757559at2"/>
<dbReference type="PROSITE" id="PS00455">
    <property type="entry name" value="AMP_BINDING"/>
    <property type="match status" value="2"/>
</dbReference>
<dbReference type="PANTHER" id="PTHR45527:SF1">
    <property type="entry name" value="FATTY ACID SYNTHASE"/>
    <property type="match status" value="1"/>
</dbReference>
<dbReference type="SUPFAM" id="SSF51735">
    <property type="entry name" value="NAD(P)-binding Rossmann-fold domains"/>
    <property type="match status" value="1"/>
</dbReference>
<feature type="domain" description="Carrier" evidence="6">
    <location>
        <begin position="520"/>
        <end position="596"/>
    </location>
</feature>
<dbReference type="Pfam" id="PF00501">
    <property type="entry name" value="AMP-binding"/>
    <property type="match status" value="2"/>
</dbReference>
<evidence type="ECO:0000256" key="2">
    <source>
        <dbReference type="ARBA" id="ARBA00022450"/>
    </source>
</evidence>
<evidence type="ECO:0000313" key="7">
    <source>
        <dbReference type="EMBL" id="PLR37474.1"/>
    </source>
</evidence>
<dbReference type="Pfam" id="PF00550">
    <property type="entry name" value="PP-binding"/>
    <property type="match status" value="2"/>
</dbReference>
<dbReference type="Pfam" id="PF13193">
    <property type="entry name" value="AMP-binding_C"/>
    <property type="match status" value="1"/>
</dbReference>
<dbReference type="GO" id="GO:0031177">
    <property type="term" value="F:phosphopantetheine binding"/>
    <property type="evidence" value="ECO:0007669"/>
    <property type="project" value="InterPro"/>
</dbReference>
<dbReference type="SUPFAM" id="SSF56801">
    <property type="entry name" value="Acetyl-CoA synthetase-like"/>
    <property type="match status" value="2"/>
</dbReference>
<dbReference type="InterPro" id="IPR013120">
    <property type="entry name" value="FAR_NAD-bd"/>
</dbReference>
<dbReference type="SMART" id="SM00823">
    <property type="entry name" value="PKS_PP"/>
    <property type="match status" value="2"/>
</dbReference>
<dbReference type="InterPro" id="IPR023213">
    <property type="entry name" value="CAT-like_dom_sf"/>
</dbReference>
<dbReference type="EMBL" id="PJZH01000004">
    <property type="protein sequence ID" value="PLR37474.1"/>
    <property type="molecule type" value="Genomic_DNA"/>
</dbReference>
<dbReference type="PROSITE" id="PS50075">
    <property type="entry name" value="CARRIER"/>
    <property type="match status" value="2"/>
</dbReference>
<dbReference type="SUPFAM" id="SSF47336">
    <property type="entry name" value="ACP-like"/>
    <property type="match status" value="2"/>
</dbReference>
<dbReference type="CDD" id="cd12117">
    <property type="entry name" value="A_NRPS_Srf_like"/>
    <property type="match status" value="2"/>
</dbReference>
<evidence type="ECO:0000256" key="5">
    <source>
        <dbReference type="SAM" id="MobiDB-lite"/>
    </source>
</evidence>
<dbReference type="GO" id="GO:0016874">
    <property type="term" value="F:ligase activity"/>
    <property type="evidence" value="ECO:0007669"/>
    <property type="project" value="UniProtKB-KW"/>
</dbReference>
<keyword evidence="8" id="KW-1185">Reference proteome</keyword>
<dbReference type="SUPFAM" id="SSF52777">
    <property type="entry name" value="CoA-dependent acyltransferases"/>
    <property type="match status" value="2"/>
</dbReference>
<dbReference type="Gene3D" id="3.40.50.980">
    <property type="match status" value="4"/>
</dbReference>
<dbReference type="InterPro" id="IPR009081">
    <property type="entry name" value="PP-bd_ACP"/>
</dbReference>
<dbReference type="Gene3D" id="2.30.38.10">
    <property type="entry name" value="Luciferase, Domain 3"/>
    <property type="match status" value="2"/>
</dbReference>
<dbReference type="CDD" id="cd19531">
    <property type="entry name" value="LCL_NRPS-like"/>
    <property type="match status" value="1"/>
</dbReference>
<dbReference type="InterPro" id="IPR025110">
    <property type="entry name" value="AMP-bd_C"/>
</dbReference>
<dbReference type="Gene3D" id="3.30.300.30">
    <property type="match status" value="2"/>
</dbReference>
<protein>
    <recommendedName>
        <fullName evidence="6">Carrier domain-containing protein</fullName>
    </recommendedName>
</protein>
<proteinExistence type="predicted"/>
<keyword evidence="2" id="KW-0596">Phosphopantetheine</keyword>
<dbReference type="PANTHER" id="PTHR45527">
    <property type="entry name" value="NONRIBOSOMAL PEPTIDE SYNTHETASE"/>
    <property type="match status" value="1"/>
</dbReference>
<dbReference type="InterPro" id="IPR001242">
    <property type="entry name" value="Condensation_dom"/>
</dbReference>